<organism evidence="2 3">
    <name type="scientific">Sediminicola luteus</name>
    <dbReference type="NCBI Taxonomy" id="319238"/>
    <lineage>
        <taxon>Bacteria</taxon>
        <taxon>Pseudomonadati</taxon>
        <taxon>Bacteroidota</taxon>
        <taxon>Flavobacteriia</taxon>
        <taxon>Flavobacteriales</taxon>
        <taxon>Flavobacteriaceae</taxon>
        <taxon>Sediminicola</taxon>
    </lineage>
</organism>
<proteinExistence type="predicted"/>
<reference evidence="2 3" key="1">
    <citation type="submission" date="2017-04" db="EMBL/GenBank/DDBJ databases">
        <title>A new member of the family Flavobacteriaceae isolated from ascidians.</title>
        <authorList>
            <person name="Chen L."/>
        </authorList>
    </citation>
    <scope>NUCLEOTIDE SEQUENCE [LARGE SCALE GENOMIC DNA]</scope>
    <source>
        <strain evidence="2 3">HQA918</strain>
    </source>
</reference>
<evidence type="ECO:0000313" key="3">
    <source>
        <dbReference type="Proteomes" id="UP000219559"/>
    </source>
</evidence>
<evidence type="ECO:0000313" key="2">
    <source>
        <dbReference type="EMBL" id="PCE63830.1"/>
    </source>
</evidence>
<keyword evidence="1" id="KW-1133">Transmembrane helix</keyword>
<protein>
    <submittedName>
        <fullName evidence="2">Uncharacterized protein</fullName>
    </submittedName>
</protein>
<accession>A0A2A4G782</accession>
<keyword evidence="1" id="KW-0812">Transmembrane</keyword>
<dbReference type="RefSeq" id="WP_097442546.1">
    <property type="nucleotide sequence ID" value="NZ_NBWU01000004.1"/>
</dbReference>
<keyword evidence="1" id="KW-0472">Membrane</keyword>
<comment type="caution">
    <text evidence="2">The sequence shown here is derived from an EMBL/GenBank/DDBJ whole genome shotgun (WGS) entry which is preliminary data.</text>
</comment>
<dbReference type="Proteomes" id="UP000219559">
    <property type="component" value="Unassembled WGS sequence"/>
</dbReference>
<feature type="transmembrane region" description="Helical" evidence="1">
    <location>
        <begin position="7"/>
        <end position="26"/>
    </location>
</feature>
<gene>
    <name evidence="2" type="ORF">B7P33_11205</name>
</gene>
<evidence type="ECO:0000256" key="1">
    <source>
        <dbReference type="SAM" id="Phobius"/>
    </source>
</evidence>
<dbReference type="OrthoDB" id="933657at2"/>
<dbReference type="AlphaFoldDB" id="A0A2A4G782"/>
<keyword evidence="3" id="KW-1185">Reference proteome</keyword>
<dbReference type="EMBL" id="NBWU01000004">
    <property type="protein sequence ID" value="PCE63830.1"/>
    <property type="molecule type" value="Genomic_DNA"/>
</dbReference>
<sequence length="232" mass="26246">MKRIFKLLGYTVLALVLLGFVGYLVLDKPLPESTPSPEADTLAKKMQTALNYSAFTEAEAISWSFPGNHHYIWYKQKGQVEVRWDDYEVLLYPASPNKSSVWKSKDPITEIDGKMELINKALTFFNNDSFWLLAPFKVFDPGTTRALVDLDDGSKGLLVHYSAGGDTPGDSYLWILDENQFPKAYRMWVNIIPIGGLEASWEGWKKTDAGFYVPQSHKLGFMTLDMGNPKAY</sequence>
<name>A0A2A4G782_9FLAO</name>